<dbReference type="FunFam" id="1.10.3810.10:FF:000001">
    <property type="entry name" value="Penicillin-binding protein 1A"/>
    <property type="match status" value="1"/>
</dbReference>
<keyword evidence="14" id="KW-0961">Cell wall biogenesis/degradation</keyword>
<name>A0A2V2Z4L9_9BACL</name>
<keyword evidence="11" id="KW-0573">Peptidoglycan synthesis</keyword>
<evidence type="ECO:0000256" key="1">
    <source>
        <dbReference type="ARBA" id="ARBA00004236"/>
    </source>
</evidence>
<keyword evidence="18" id="KW-0812">Transmembrane</keyword>
<evidence type="ECO:0000256" key="11">
    <source>
        <dbReference type="ARBA" id="ARBA00022984"/>
    </source>
</evidence>
<keyword evidence="12 18" id="KW-0472">Membrane</keyword>
<evidence type="ECO:0000256" key="14">
    <source>
        <dbReference type="ARBA" id="ARBA00023316"/>
    </source>
</evidence>
<evidence type="ECO:0000256" key="9">
    <source>
        <dbReference type="ARBA" id="ARBA00022801"/>
    </source>
</evidence>
<dbReference type="GO" id="GO:0008360">
    <property type="term" value="P:regulation of cell shape"/>
    <property type="evidence" value="ECO:0007669"/>
    <property type="project" value="UniProtKB-KW"/>
</dbReference>
<protein>
    <submittedName>
        <fullName evidence="21">1A family penicillin-binding protein</fullName>
    </submittedName>
</protein>
<evidence type="ECO:0000256" key="16">
    <source>
        <dbReference type="ARBA" id="ARBA00049902"/>
    </source>
</evidence>
<evidence type="ECO:0000256" key="3">
    <source>
        <dbReference type="ARBA" id="ARBA00007739"/>
    </source>
</evidence>
<dbReference type="EMBL" id="QGTQ01000005">
    <property type="protein sequence ID" value="PWW05275.1"/>
    <property type="molecule type" value="Genomic_DNA"/>
</dbReference>
<feature type="domain" description="Penicillin-binding protein transpeptidase" evidence="19">
    <location>
        <begin position="360"/>
        <end position="628"/>
    </location>
</feature>
<evidence type="ECO:0000256" key="2">
    <source>
        <dbReference type="ARBA" id="ARBA00007090"/>
    </source>
</evidence>
<comment type="similarity">
    <text evidence="2">In the C-terminal section; belongs to the transpeptidase family.</text>
</comment>
<dbReference type="PANTHER" id="PTHR32282:SF11">
    <property type="entry name" value="PENICILLIN-BINDING PROTEIN 1B"/>
    <property type="match status" value="1"/>
</dbReference>
<dbReference type="GO" id="GO:0008955">
    <property type="term" value="F:peptidoglycan glycosyltransferase activity"/>
    <property type="evidence" value="ECO:0007669"/>
    <property type="project" value="UniProtKB-EC"/>
</dbReference>
<dbReference type="GO" id="GO:0009002">
    <property type="term" value="F:serine-type D-Ala-D-Ala carboxypeptidase activity"/>
    <property type="evidence" value="ECO:0007669"/>
    <property type="project" value="UniProtKB-EC"/>
</dbReference>
<dbReference type="Pfam" id="PF00912">
    <property type="entry name" value="Transgly"/>
    <property type="match status" value="1"/>
</dbReference>
<evidence type="ECO:0000259" key="20">
    <source>
        <dbReference type="Pfam" id="PF00912"/>
    </source>
</evidence>
<evidence type="ECO:0000256" key="7">
    <source>
        <dbReference type="ARBA" id="ARBA00022676"/>
    </source>
</evidence>
<dbReference type="GO" id="GO:0005886">
    <property type="term" value="C:plasma membrane"/>
    <property type="evidence" value="ECO:0007669"/>
    <property type="project" value="UniProtKB-SubCell"/>
</dbReference>
<dbReference type="InterPro" id="IPR036950">
    <property type="entry name" value="PBP_transglycosylase"/>
</dbReference>
<evidence type="ECO:0000259" key="19">
    <source>
        <dbReference type="Pfam" id="PF00905"/>
    </source>
</evidence>
<comment type="catalytic activity">
    <reaction evidence="16">
        <text>[GlcNAc-(1-&gt;4)-Mur2Ac(oyl-L-Ala-gamma-D-Glu-L-Lys-D-Ala-D-Ala)](n)-di-trans,octa-cis-undecaprenyl diphosphate + beta-D-GlcNAc-(1-&gt;4)-Mur2Ac(oyl-L-Ala-gamma-D-Glu-L-Lys-D-Ala-D-Ala)-di-trans,octa-cis-undecaprenyl diphosphate = [GlcNAc-(1-&gt;4)-Mur2Ac(oyl-L-Ala-gamma-D-Glu-L-Lys-D-Ala-D-Ala)](n+1)-di-trans,octa-cis-undecaprenyl diphosphate + di-trans,octa-cis-undecaprenyl diphosphate + H(+)</text>
        <dbReference type="Rhea" id="RHEA:23708"/>
        <dbReference type="Rhea" id="RHEA-COMP:9602"/>
        <dbReference type="Rhea" id="RHEA-COMP:9603"/>
        <dbReference type="ChEBI" id="CHEBI:15378"/>
        <dbReference type="ChEBI" id="CHEBI:58405"/>
        <dbReference type="ChEBI" id="CHEBI:60033"/>
        <dbReference type="ChEBI" id="CHEBI:78435"/>
        <dbReference type="EC" id="2.4.99.28"/>
    </reaction>
</comment>
<comment type="subcellular location">
    <subcellularLocation>
        <location evidence="1">Cell membrane</location>
    </subcellularLocation>
</comment>
<evidence type="ECO:0000256" key="8">
    <source>
        <dbReference type="ARBA" id="ARBA00022679"/>
    </source>
</evidence>
<dbReference type="GO" id="GO:0030288">
    <property type="term" value="C:outer membrane-bounded periplasmic space"/>
    <property type="evidence" value="ECO:0007669"/>
    <property type="project" value="TreeGrafter"/>
</dbReference>
<reference evidence="21 22" key="1">
    <citation type="submission" date="2018-05" db="EMBL/GenBank/DDBJ databases">
        <title>Genomic Encyclopedia of Type Strains, Phase III (KMG-III): the genomes of soil and plant-associated and newly described type strains.</title>
        <authorList>
            <person name="Whitman W."/>
        </authorList>
    </citation>
    <scope>NUCLEOTIDE SEQUENCE [LARGE SCALE GENOMIC DNA]</scope>
    <source>
        <strain evidence="21 22">CECT 5696</strain>
    </source>
</reference>
<evidence type="ECO:0000256" key="18">
    <source>
        <dbReference type="SAM" id="Phobius"/>
    </source>
</evidence>
<dbReference type="InterPro" id="IPR001460">
    <property type="entry name" value="PCN-bd_Tpept"/>
</dbReference>
<dbReference type="GO" id="GO:0071555">
    <property type="term" value="P:cell wall organization"/>
    <property type="evidence" value="ECO:0007669"/>
    <property type="project" value="UniProtKB-KW"/>
</dbReference>
<evidence type="ECO:0000256" key="17">
    <source>
        <dbReference type="SAM" id="MobiDB-lite"/>
    </source>
</evidence>
<dbReference type="SUPFAM" id="SSF53955">
    <property type="entry name" value="Lysozyme-like"/>
    <property type="match status" value="1"/>
</dbReference>
<evidence type="ECO:0000256" key="15">
    <source>
        <dbReference type="ARBA" id="ARBA00034000"/>
    </source>
</evidence>
<dbReference type="Pfam" id="PF00905">
    <property type="entry name" value="Transpeptidase"/>
    <property type="match status" value="1"/>
</dbReference>
<evidence type="ECO:0000256" key="4">
    <source>
        <dbReference type="ARBA" id="ARBA00022475"/>
    </source>
</evidence>
<keyword evidence="22" id="KW-1185">Reference proteome</keyword>
<dbReference type="OrthoDB" id="9766909at2"/>
<evidence type="ECO:0000256" key="12">
    <source>
        <dbReference type="ARBA" id="ARBA00023136"/>
    </source>
</evidence>
<comment type="caution">
    <text evidence="21">The sequence shown here is derived from an EMBL/GenBank/DDBJ whole genome shotgun (WGS) entry which is preliminary data.</text>
</comment>
<dbReference type="Proteomes" id="UP000246635">
    <property type="component" value="Unassembled WGS sequence"/>
</dbReference>
<feature type="domain" description="Glycosyl transferase family 51" evidence="20">
    <location>
        <begin position="93"/>
        <end position="268"/>
    </location>
</feature>
<keyword evidence="8" id="KW-0808">Transferase</keyword>
<keyword evidence="9" id="KW-0378">Hydrolase</keyword>
<organism evidence="21 22">
    <name type="scientific">Paenibacillus cellulosilyticus</name>
    <dbReference type="NCBI Taxonomy" id="375489"/>
    <lineage>
        <taxon>Bacteria</taxon>
        <taxon>Bacillati</taxon>
        <taxon>Bacillota</taxon>
        <taxon>Bacilli</taxon>
        <taxon>Bacillales</taxon>
        <taxon>Paenibacillaceae</taxon>
        <taxon>Paenibacillus</taxon>
    </lineage>
</organism>
<dbReference type="Gene3D" id="3.40.710.10">
    <property type="entry name" value="DD-peptidase/beta-lactamase superfamily"/>
    <property type="match status" value="1"/>
</dbReference>
<dbReference type="SUPFAM" id="SSF56601">
    <property type="entry name" value="beta-lactamase/transpeptidase-like"/>
    <property type="match status" value="1"/>
</dbReference>
<proteinExistence type="inferred from homology"/>
<dbReference type="InterPro" id="IPR023346">
    <property type="entry name" value="Lysozyme-like_dom_sf"/>
</dbReference>
<dbReference type="NCBIfam" id="TIGR02074">
    <property type="entry name" value="PBP_1a_fam"/>
    <property type="match status" value="1"/>
</dbReference>
<dbReference type="InterPro" id="IPR001264">
    <property type="entry name" value="Glyco_trans_51"/>
</dbReference>
<evidence type="ECO:0000256" key="13">
    <source>
        <dbReference type="ARBA" id="ARBA00023268"/>
    </source>
</evidence>
<feature type="compositionally biased region" description="Polar residues" evidence="17">
    <location>
        <begin position="677"/>
        <end position="698"/>
    </location>
</feature>
<keyword evidence="18" id="KW-1133">Transmembrane helix</keyword>
<accession>A0A2V2Z4L9</accession>
<comment type="similarity">
    <text evidence="3">In the N-terminal section; belongs to the glycosyltransferase 51 family.</text>
</comment>
<keyword evidence="5" id="KW-0121">Carboxypeptidase</keyword>
<keyword evidence="4" id="KW-1003">Cell membrane</keyword>
<gene>
    <name evidence="21" type="ORF">DFQ01_105260</name>
</gene>
<evidence type="ECO:0000256" key="5">
    <source>
        <dbReference type="ARBA" id="ARBA00022645"/>
    </source>
</evidence>
<dbReference type="GO" id="GO:0008658">
    <property type="term" value="F:penicillin binding"/>
    <property type="evidence" value="ECO:0007669"/>
    <property type="project" value="InterPro"/>
</dbReference>
<dbReference type="Gene3D" id="1.10.3810.10">
    <property type="entry name" value="Biosynthetic peptidoglycan transglycosylase-like"/>
    <property type="match status" value="1"/>
</dbReference>
<dbReference type="InterPro" id="IPR050396">
    <property type="entry name" value="Glycosyltr_51/Transpeptidase"/>
</dbReference>
<sequence>MIKRWFTRLTGRPASRSKAPAARRRKRPLFPIIAERIWPRLHGRARWMRLIKLTGVCATLFVGLIAGLLIYLRVQSLPAASISQTSEMLDLQGNVIDTFHTTQNRRSVPLDQISPYVVQATLAIEDRRFYEHEGFDPVGMGRALLVNVHNMSAKQGASTLTQQLARNLYLTHERTWGRKIKEALYTIQLEMHYSKDEILNMYLNQIYYGHGAYGIEAAAEQYFGKHASELDLAESAMLAGIPKGPKYYSPYMSMKNAKDRQHTILQVMANDGVIKQTDADKAYRELLTFKPLSESRGNSFAPYFRDYVRSFVVGQLGIDERLLDEGGIRIYTTLDSNAQRAAEKAVAEGIPSNTEQQAALIAIDPRNGYVKAMVGGRDYPNNQYNRVFATTRQPGSSFKPILYMTALQQGGMTPLSRFMSAPTTFTYDEGRLTYEPHNYNDKYVNDYIDMRQAIASSDNIYAVNTIMQVGADNVINMARKLGIDSAMKPVPSLALGTFPISPFEMASAFGTFANGGVRVKPIAVLRVEDSSGHVLYEAEHESEQVVDAAHAYVLTSLMESVFDTGGTGHRVSATMNRPVAGKTGTTASDAWLVGYTPELATAVWVGYDKGRQLTTTEAHRAAPIFAAFTEGALAAVPPKIFPMPEGVVSAYIDPKSGKLAGEGCEDNKRLETFIAGTQPTETCDGSSSKAEDASSTGTDARKEEQRKSWWGDLKRWWKE</sequence>
<keyword evidence="10" id="KW-0133">Cell shape</keyword>
<evidence type="ECO:0000256" key="6">
    <source>
        <dbReference type="ARBA" id="ARBA00022670"/>
    </source>
</evidence>
<keyword evidence="7" id="KW-0328">Glycosyltransferase</keyword>
<feature type="transmembrane region" description="Helical" evidence="18">
    <location>
        <begin position="50"/>
        <end position="72"/>
    </location>
</feature>
<dbReference type="GO" id="GO:0006508">
    <property type="term" value="P:proteolysis"/>
    <property type="evidence" value="ECO:0007669"/>
    <property type="project" value="UniProtKB-KW"/>
</dbReference>
<dbReference type="InterPro" id="IPR012338">
    <property type="entry name" value="Beta-lactam/transpept-like"/>
</dbReference>
<feature type="region of interest" description="Disordered" evidence="17">
    <location>
        <begin position="677"/>
        <end position="719"/>
    </location>
</feature>
<keyword evidence="6" id="KW-0645">Protease</keyword>
<feature type="compositionally biased region" description="Basic and acidic residues" evidence="17">
    <location>
        <begin position="699"/>
        <end position="719"/>
    </location>
</feature>
<keyword evidence="13" id="KW-0511">Multifunctional enzyme</keyword>
<dbReference type="GO" id="GO:0009252">
    <property type="term" value="P:peptidoglycan biosynthetic process"/>
    <property type="evidence" value="ECO:0007669"/>
    <property type="project" value="UniProtKB-KW"/>
</dbReference>
<evidence type="ECO:0000313" key="22">
    <source>
        <dbReference type="Proteomes" id="UP000246635"/>
    </source>
</evidence>
<dbReference type="PANTHER" id="PTHR32282">
    <property type="entry name" value="BINDING PROTEIN TRANSPEPTIDASE, PUTATIVE-RELATED"/>
    <property type="match status" value="1"/>
</dbReference>
<dbReference type="AlphaFoldDB" id="A0A2V2Z4L9"/>
<comment type="catalytic activity">
    <reaction evidence="15">
        <text>Preferential cleavage: (Ac)2-L-Lys-D-Ala-|-D-Ala. Also transpeptidation of peptidyl-alanyl moieties that are N-acyl substituents of D-alanine.</text>
        <dbReference type="EC" id="3.4.16.4"/>
    </reaction>
</comment>
<evidence type="ECO:0000256" key="10">
    <source>
        <dbReference type="ARBA" id="ARBA00022960"/>
    </source>
</evidence>
<evidence type="ECO:0000313" key="21">
    <source>
        <dbReference type="EMBL" id="PWW05275.1"/>
    </source>
</evidence>